<dbReference type="InterPro" id="IPR029058">
    <property type="entry name" value="AB_hydrolase_fold"/>
</dbReference>
<dbReference type="Pfam" id="PF00756">
    <property type="entry name" value="Esterase"/>
    <property type="match status" value="1"/>
</dbReference>
<accession>A0A101A6Z7</accession>
<dbReference type="Proteomes" id="UP000053707">
    <property type="component" value="Unassembled WGS sequence"/>
</dbReference>
<dbReference type="EMBL" id="LQIR01000020">
    <property type="protein sequence ID" value="KUI15471.1"/>
    <property type="molecule type" value="Genomic_DNA"/>
</dbReference>
<dbReference type="SUPFAM" id="SSF53474">
    <property type="entry name" value="alpha/beta-Hydrolases"/>
    <property type="match status" value="1"/>
</dbReference>
<dbReference type="AlphaFoldDB" id="A0A101A6Z7"/>
<feature type="signal peptide" evidence="3">
    <location>
        <begin position="1"/>
        <end position="28"/>
    </location>
</feature>
<dbReference type="PANTHER" id="PTHR48098">
    <property type="entry name" value="ENTEROCHELIN ESTERASE-RELATED"/>
    <property type="match status" value="1"/>
</dbReference>
<dbReference type="Gene3D" id="3.40.50.1820">
    <property type="entry name" value="alpha/beta hydrolase"/>
    <property type="match status" value="1"/>
</dbReference>
<dbReference type="PANTHER" id="PTHR48098:SF1">
    <property type="entry name" value="DIACYLGLYCEROL ACYLTRANSFERASE_MYCOLYLTRANSFERASE AG85A"/>
    <property type="match status" value="1"/>
</dbReference>
<comment type="subcellular location">
    <subcellularLocation>
        <location evidence="1">Secreted</location>
    </subcellularLocation>
</comment>
<gene>
    <name evidence="4" type="ORF">AU192_21410</name>
</gene>
<dbReference type="InterPro" id="IPR050583">
    <property type="entry name" value="Mycobacterial_A85_antigen"/>
</dbReference>
<comment type="caution">
    <text evidence="4">The sequence shown here is derived from an EMBL/GenBank/DDBJ whole genome shotgun (WGS) entry which is preliminary data.</text>
</comment>
<keyword evidence="5" id="KW-1185">Reference proteome</keyword>
<sequence>MALVKWLSLRRATWAAATVAAAMLPALAAGGASPTAQAFSNPNLPIEHLEVPSAAMNRTVRVEFLGAGDDSPALYLLDSMEAGDDLNGWDINTQAFDWYDGSGISVVMPVGGKSSFYSDWYAPAVGNGTTYTYKWETFLTQELPAWLASNKGIRPTRNAVVGFSMGGSAALILAAYHPQLFSYAGSLSGFLNLSAPNGPGQVRVAQMWNGGFDPAAMWGPPGDPAWARNDPTVQAGRLAANGTRVWIYCGDGTLTDPALTNPDAPIAGLGFLEGFAIESNRAFVDAYIAAGGNNGVFNFPAGIHSWGYAGQQLQQMKPDIQRVLEVQPTNQQ</sequence>
<keyword evidence="3" id="KW-0732">Signal</keyword>
<keyword evidence="4" id="KW-0012">Acyltransferase</keyword>
<evidence type="ECO:0000256" key="1">
    <source>
        <dbReference type="ARBA" id="ARBA00004613"/>
    </source>
</evidence>
<keyword evidence="2" id="KW-0964">Secreted</keyword>
<protein>
    <submittedName>
        <fullName evidence="4">Diacylglycerol acyltransferase/mycolyltransferase Ag85A</fullName>
    </submittedName>
</protein>
<evidence type="ECO:0000313" key="5">
    <source>
        <dbReference type="Proteomes" id="UP000053707"/>
    </source>
</evidence>
<name>A0A101A6Z7_9MYCO</name>
<proteinExistence type="predicted"/>
<evidence type="ECO:0000256" key="2">
    <source>
        <dbReference type="ARBA" id="ARBA00022525"/>
    </source>
</evidence>
<evidence type="ECO:0000313" key="4">
    <source>
        <dbReference type="EMBL" id="KUI15471.1"/>
    </source>
</evidence>
<dbReference type="RefSeq" id="WP_064396445.1">
    <property type="nucleotide sequence ID" value="NZ_LQIR01000020.1"/>
</dbReference>
<evidence type="ECO:0000256" key="3">
    <source>
        <dbReference type="SAM" id="SignalP"/>
    </source>
</evidence>
<dbReference type="GO" id="GO:0016747">
    <property type="term" value="F:acyltransferase activity, transferring groups other than amino-acyl groups"/>
    <property type="evidence" value="ECO:0007669"/>
    <property type="project" value="TreeGrafter"/>
</dbReference>
<keyword evidence="4" id="KW-0808">Transferase</keyword>
<feature type="chain" id="PRO_5038507332" evidence="3">
    <location>
        <begin position="29"/>
        <end position="332"/>
    </location>
</feature>
<organism evidence="4 5">
    <name type="scientific">Mycobacterium lehmannii</name>
    <dbReference type="NCBI Taxonomy" id="2048550"/>
    <lineage>
        <taxon>Bacteria</taxon>
        <taxon>Bacillati</taxon>
        <taxon>Actinomycetota</taxon>
        <taxon>Actinomycetes</taxon>
        <taxon>Mycobacteriales</taxon>
        <taxon>Mycobacteriaceae</taxon>
        <taxon>Mycobacterium</taxon>
    </lineage>
</organism>
<dbReference type="InterPro" id="IPR000801">
    <property type="entry name" value="Esterase-like"/>
</dbReference>
<reference evidence="4 5" key="1">
    <citation type="submission" date="2016-01" db="EMBL/GenBank/DDBJ databases">
        <authorList>
            <consortium name="TB Trials Study Group"/>
            <person name="Sutton G."/>
            <person name="Brinkac L."/>
            <person name="Sanka R."/>
            <person name="Adams M."/>
            <person name="Lau E.L."/>
            <person name="Macaden R."/>
            <person name="Grewal H.M.S."/>
        </authorList>
    </citation>
    <scope>NUCLEOTIDE SEQUENCE [LARGE SCALE GENOMIC DNA]</scope>
    <source>
        <strain evidence="4 5">IS-1744</strain>
    </source>
</reference>
<dbReference type="GO" id="GO:0005576">
    <property type="term" value="C:extracellular region"/>
    <property type="evidence" value="ECO:0007669"/>
    <property type="project" value="UniProtKB-SubCell"/>
</dbReference>